<evidence type="ECO:0000313" key="6">
    <source>
        <dbReference type="EMBL" id="CAF9928152.1"/>
    </source>
</evidence>
<sequence>MKRTRVAKVDKVKLARRGQEIGGTIHLTPHHLIFVHQPPIPAASPGSTQQIAKPSPREIWITYPIIQHCTLRISPSSSPYPSTLRIRCKDFNFYCFYIQDEDEARATYESIRSWTCRIGKVERLCAFSYQPQQPEKDLNSWLIYDARREYKRMGIGGEKAVDNGWRISNLNSDYSVGSGNLDLLKILTSQFSPTYPKILVVPSSISDNTLKFAVKFRSKARLPVLTYLHSVNNCSITRCSQPMVGLRQSRSIQDEKLLLAIYSASNARASDNPTNASQETFGFKTEESFVAEAEDASTVGTPSDPFTDGNEAKNSESEAIGEAHDPQDVPELSYSGTHTPTKSEGGIDVVRPDMSFVDVEAAEDEVIAHGGASESGKPLVYGAQRNNLIVDARPIVNAVVMTAAGMGSEIMDNYPFAKKVYLGIDNIHVMRNSLDMVIDTLKDSDITSLGPNKQLLAKSEWTKHITNMLDGVGVIVRQVGIQSSSVVIHCSDGWDRTSQLSALSQLCLDPYYRTLEGFIVLVEKDWLSFGHMFATRSGYLSSEKWFTIEKERSFESHRGPLANRPAGAIEDAFLKAKSFFRQEQSRSRESPVESESEGIAGETLPQGSTSPSPVLDRHQTKVKEVAPIFHQFLDATYQLLYQNPNRFEFNERFLRRLLYHLYSCQYGTFLYNSERERNEHDLGTRTRSVWDYFLSRRAQFVNPSYDSEINDMERNKERLILPKPADTRWWSEAFGREDHEMNGAPISISNTNSNISDSTPASFDTSTHNPSEHLTTIADIQSAERAVASAAADLKPKATVPSPSRQTQTTRLGSGASPFARFESSSNSAPQTPSTKNSAGSVGGPAASEIEEELTNLHLGANTQENRMSSRPFSTL</sequence>
<dbReference type="InterPro" id="IPR010569">
    <property type="entry name" value="Myotubularin-like_Pase_dom"/>
</dbReference>
<name>A0A8H3FN82_9LECA</name>
<dbReference type="PROSITE" id="PS51339">
    <property type="entry name" value="PPASE_MYOTUBULARIN"/>
    <property type="match status" value="1"/>
</dbReference>
<dbReference type="Proteomes" id="UP000664169">
    <property type="component" value="Unassembled WGS sequence"/>
</dbReference>
<reference evidence="6" key="1">
    <citation type="submission" date="2021-03" db="EMBL/GenBank/DDBJ databases">
        <authorList>
            <person name="Tagirdzhanova G."/>
        </authorList>
    </citation>
    <scope>NUCLEOTIDE SEQUENCE</scope>
</reference>
<dbReference type="OrthoDB" id="271628at2759"/>
<feature type="region of interest" description="Disordered" evidence="4">
    <location>
        <begin position="580"/>
        <end position="617"/>
    </location>
</feature>
<dbReference type="GO" id="GO:0005737">
    <property type="term" value="C:cytoplasm"/>
    <property type="evidence" value="ECO:0007669"/>
    <property type="project" value="TreeGrafter"/>
</dbReference>
<protein>
    <recommendedName>
        <fullName evidence="5">Myotubularin phosphatase domain-containing protein</fullName>
    </recommendedName>
</protein>
<feature type="binding site" evidence="3">
    <location>
        <begin position="426"/>
        <end position="427"/>
    </location>
    <ligand>
        <name>substrate</name>
    </ligand>
</feature>
<dbReference type="InterPro" id="IPR011993">
    <property type="entry name" value="PH-like_dom_sf"/>
</dbReference>
<comment type="similarity">
    <text evidence="1">Belongs to the protein-tyrosine phosphatase family. Non-receptor class myotubularin subfamily.</text>
</comment>
<feature type="compositionally biased region" description="Low complexity" evidence="4">
    <location>
        <begin position="746"/>
        <end position="759"/>
    </location>
</feature>
<evidence type="ECO:0000256" key="3">
    <source>
        <dbReference type="PIRSR" id="PIRSR630564-2"/>
    </source>
</evidence>
<proteinExistence type="inferred from homology"/>
<evidence type="ECO:0000256" key="4">
    <source>
        <dbReference type="SAM" id="MobiDB-lite"/>
    </source>
</evidence>
<organism evidence="6 7">
    <name type="scientific">Gomphillus americanus</name>
    <dbReference type="NCBI Taxonomy" id="1940652"/>
    <lineage>
        <taxon>Eukaryota</taxon>
        <taxon>Fungi</taxon>
        <taxon>Dikarya</taxon>
        <taxon>Ascomycota</taxon>
        <taxon>Pezizomycotina</taxon>
        <taxon>Lecanoromycetes</taxon>
        <taxon>OSLEUM clade</taxon>
        <taxon>Ostropomycetidae</taxon>
        <taxon>Ostropales</taxon>
        <taxon>Graphidaceae</taxon>
        <taxon>Gomphilloideae</taxon>
        <taxon>Gomphillus</taxon>
    </lineage>
</organism>
<dbReference type="Pfam" id="PF21098">
    <property type="entry name" value="PH-GRAM_MTMR6-like"/>
    <property type="match status" value="1"/>
</dbReference>
<dbReference type="Gene3D" id="2.30.29.30">
    <property type="entry name" value="Pleckstrin-homology domain (PH domain)/Phosphotyrosine-binding domain (PTB)"/>
    <property type="match status" value="1"/>
</dbReference>
<gene>
    <name evidence="6" type="ORF">GOMPHAMPRED_004606</name>
</gene>
<evidence type="ECO:0000256" key="2">
    <source>
        <dbReference type="PIRSR" id="PIRSR630564-1"/>
    </source>
</evidence>
<evidence type="ECO:0000313" key="7">
    <source>
        <dbReference type="Proteomes" id="UP000664169"/>
    </source>
</evidence>
<feature type="region of interest" description="Disordered" evidence="4">
    <location>
        <begin position="292"/>
        <end position="348"/>
    </location>
</feature>
<comment type="caution">
    <text evidence="6">The sequence shown here is derived from an EMBL/GenBank/DDBJ whole genome shotgun (WGS) entry which is preliminary data.</text>
</comment>
<dbReference type="GO" id="GO:0016020">
    <property type="term" value="C:membrane"/>
    <property type="evidence" value="ECO:0007669"/>
    <property type="project" value="TreeGrafter"/>
</dbReference>
<feature type="compositionally biased region" description="Polar residues" evidence="4">
    <location>
        <begin position="861"/>
        <end position="876"/>
    </location>
</feature>
<feature type="region of interest" description="Disordered" evidence="4">
    <location>
        <begin position="740"/>
        <end position="771"/>
    </location>
</feature>
<dbReference type="SUPFAM" id="SSF52799">
    <property type="entry name" value="(Phosphotyrosine protein) phosphatases II"/>
    <property type="match status" value="1"/>
</dbReference>
<dbReference type="GO" id="GO:0004438">
    <property type="term" value="F:phosphatidylinositol-3-phosphate phosphatase activity"/>
    <property type="evidence" value="ECO:0007669"/>
    <property type="project" value="TreeGrafter"/>
</dbReference>
<feature type="compositionally biased region" description="Polar residues" evidence="4">
    <location>
        <begin position="823"/>
        <end position="840"/>
    </location>
</feature>
<feature type="active site" description="Phosphocysteine intermediate" evidence="2">
    <location>
        <position position="490"/>
    </location>
</feature>
<feature type="compositionally biased region" description="Basic and acidic residues" evidence="4">
    <location>
        <begin position="310"/>
        <end position="327"/>
    </location>
</feature>
<dbReference type="EMBL" id="CAJPDQ010000029">
    <property type="protein sequence ID" value="CAF9928152.1"/>
    <property type="molecule type" value="Genomic_DNA"/>
</dbReference>
<keyword evidence="7" id="KW-1185">Reference proteome</keyword>
<dbReference type="AlphaFoldDB" id="A0A8H3FN82"/>
<dbReference type="InterPro" id="IPR030564">
    <property type="entry name" value="Myotubularin"/>
</dbReference>
<feature type="compositionally biased region" description="Polar residues" evidence="4">
    <location>
        <begin position="760"/>
        <end position="771"/>
    </location>
</feature>
<feature type="region of interest" description="Disordered" evidence="4">
    <location>
        <begin position="788"/>
        <end position="876"/>
    </location>
</feature>
<evidence type="ECO:0000259" key="5">
    <source>
        <dbReference type="PROSITE" id="PS51339"/>
    </source>
</evidence>
<feature type="compositionally biased region" description="Polar residues" evidence="4">
    <location>
        <begin position="801"/>
        <end position="812"/>
    </location>
</feature>
<accession>A0A8H3FN82</accession>
<feature type="domain" description="Myotubularin phosphatase" evidence="5">
    <location>
        <begin position="140"/>
        <end position="734"/>
    </location>
</feature>
<dbReference type="Pfam" id="PF06602">
    <property type="entry name" value="Myotub-related"/>
    <property type="match status" value="1"/>
</dbReference>
<dbReference type="InterPro" id="IPR016130">
    <property type="entry name" value="Tyr_Pase_AS"/>
</dbReference>
<dbReference type="InterPro" id="IPR029021">
    <property type="entry name" value="Prot-tyrosine_phosphatase-like"/>
</dbReference>
<dbReference type="InterPro" id="IPR048994">
    <property type="entry name" value="PH-GRAM_MTMR6-9"/>
</dbReference>
<dbReference type="PROSITE" id="PS00383">
    <property type="entry name" value="TYR_PHOSPHATASE_1"/>
    <property type="match status" value="1"/>
</dbReference>
<evidence type="ECO:0000256" key="1">
    <source>
        <dbReference type="ARBA" id="ARBA00007471"/>
    </source>
</evidence>
<dbReference type="GO" id="GO:0046856">
    <property type="term" value="P:phosphatidylinositol dephosphorylation"/>
    <property type="evidence" value="ECO:0007669"/>
    <property type="project" value="TreeGrafter"/>
</dbReference>
<dbReference type="SUPFAM" id="SSF50729">
    <property type="entry name" value="PH domain-like"/>
    <property type="match status" value="1"/>
</dbReference>
<feature type="binding site" evidence="3">
    <location>
        <begin position="490"/>
        <end position="496"/>
    </location>
    <ligand>
        <name>substrate</name>
    </ligand>
</feature>
<dbReference type="PANTHER" id="PTHR10807:SF128">
    <property type="entry name" value="PHOSPHATIDYLINOSITOL-3,5-BISPHOSPHATE 3-PHOSPHATASE"/>
    <property type="match status" value="1"/>
</dbReference>
<dbReference type="PANTHER" id="PTHR10807">
    <property type="entry name" value="MYOTUBULARIN-RELATED"/>
    <property type="match status" value="1"/>
</dbReference>